<protein>
    <submittedName>
        <fullName evidence="1">Uncharacterized protein</fullName>
    </submittedName>
</protein>
<organism evidence="1">
    <name type="scientific">Trypanosoma congolense (strain IL3000)</name>
    <dbReference type="NCBI Taxonomy" id="1068625"/>
    <lineage>
        <taxon>Eukaryota</taxon>
        <taxon>Discoba</taxon>
        <taxon>Euglenozoa</taxon>
        <taxon>Kinetoplastea</taxon>
        <taxon>Metakinetoplastina</taxon>
        <taxon>Trypanosomatida</taxon>
        <taxon>Trypanosomatidae</taxon>
        <taxon>Trypanosoma</taxon>
        <taxon>Nannomonas</taxon>
    </lineage>
</organism>
<dbReference type="AlphaFoldDB" id="G0US49"/>
<proteinExistence type="predicted"/>
<name>G0US49_TRYCI</name>
<evidence type="ECO:0000313" key="1">
    <source>
        <dbReference type="EMBL" id="CCC92211.1"/>
    </source>
</evidence>
<gene>
    <name evidence="1" type="ORF">TCIL3000_8_4320</name>
</gene>
<reference evidence="1" key="1">
    <citation type="journal article" date="2012" name="Proc. Natl. Acad. Sci. U.S.A.">
        <title>Antigenic diversity is generated by distinct evolutionary mechanisms in African trypanosome species.</title>
        <authorList>
            <person name="Jackson A.P."/>
            <person name="Berry A."/>
            <person name="Aslett M."/>
            <person name="Allison H.C."/>
            <person name="Burton P."/>
            <person name="Vavrova-Anderson J."/>
            <person name="Brown R."/>
            <person name="Browne H."/>
            <person name="Corton N."/>
            <person name="Hauser H."/>
            <person name="Gamble J."/>
            <person name="Gilderthorp R."/>
            <person name="Marcello L."/>
            <person name="McQuillan J."/>
            <person name="Otto T.D."/>
            <person name="Quail M.A."/>
            <person name="Sanders M.J."/>
            <person name="van Tonder A."/>
            <person name="Ginger M.L."/>
            <person name="Field M.C."/>
            <person name="Barry J.D."/>
            <person name="Hertz-Fowler C."/>
            <person name="Berriman M."/>
        </authorList>
    </citation>
    <scope>NUCLEOTIDE SEQUENCE</scope>
    <source>
        <strain evidence="1">IL3000</strain>
    </source>
</reference>
<dbReference type="EMBL" id="HE575321">
    <property type="protein sequence ID" value="CCC92211.1"/>
    <property type="molecule type" value="Genomic_DNA"/>
</dbReference>
<accession>G0US49</accession>
<sequence>MMGAQLRRTCLVVVGSACQHQRLRLRLTNNEQEKAKDKGSVSFAIYYFPSLPLRFPMLPQPLLEWRVMCRFFYASTIIYTQKHGDVLYSFAISEVRYDVYAAFTR</sequence>